<evidence type="ECO:0000256" key="2">
    <source>
        <dbReference type="SAM" id="SignalP"/>
    </source>
</evidence>
<evidence type="ECO:0000313" key="3">
    <source>
        <dbReference type="EMBL" id="KAK4222806.1"/>
    </source>
</evidence>
<organism evidence="3 4">
    <name type="scientific">Podospora fimiseda</name>
    <dbReference type="NCBI Taxonomy" id="252190"/>
    <lineage>
        <taxon>Eukaryota</taxon>
        <taxon>Fungi</taxon>
        <taxon>Dikarya</taxon>
        <taxon>Ascomycota</taxon>
        <taxon>Pezizomycotina</taxon>
        <taxon>Sordariomycetes</taxon>
        <taxon>Sordariomycetidae</taxon>
        <taxon>Sordariales</taxon>
        <taxon>Podosporaceae</taxon>
        <taxon>Podospora</taxon>
    </lineage>
</organism>
<evidence type="ECO:0000256" key="1">
    <source>
        <dbReference type="SAM" id="MobiDB-lite"/>
    </source>
</evidence>
<sequence length="89" mass="9697">MKFQITTAALLAVLSSTIVVGVAVPSPEAAPAPYYFGWNPYYYLHGYFGKPTTPPTEPTDTTTEDTTEEDTTEETTEDVTEDTTPVAED</sequence>
<dbReference type="Proteomes" id="UP001301958">
    <property type="component" value="Unassembled WGS sequence"/>
</dbReference>
<reference evidence="3" key="2">
    <citation type="submission" date="2023-05" db="EMBL/GenBank/DDBJ databases">
        <authorList>
            <consortium name="Lawrence Berkeley National Laboratory"/>
            <person name="Steindorff A."/>
            <person name="Hensen N."/>
            <person name="Bonometti L."/>
            <person name="Westerberg I."/>
            <person name="Brannstrom I.O."/>
            <person name="Guillou S."/>
            <person name="Cros-Aarteil S."/>
            <person name="Calhoun S."/>
            <person name="Haridas S."/>
            <person name="Kuo A."/>
            <person name="Mondo S."/>
            <person name="Pangilinan J."/>
            <person name="Riley R."/>
            <person name="Labutti K."/>
            <person name="Andreopoulos B."/>
            <person name="Lipzen A."/>
            <person name="Chen C."/>
            <person name="Yanf M."/>
            <person name="Daum C."/>
            <person name="Ng V."/>
            <person name="Clum A."/>
            <person name="Ohm R."/>
            <person name="Martin F."/>
            <person name="Silar P."/>
            <person name="Natvig D."/>
            <person name="Lalanne C."/>
            <person name="Gautier V."/>
            <person name="Ament-Velasquez S.L."/>
            <person name="Kruys A."/>
            <person name="Hutchinson M.I."/>
            <person name="Powell A.J."/>
            <person name="Barry K."/>
            <person name="Miller A.N."/>
            <person name="Grigoriev I.V."/>
            <person name="Debuchy R."/>
            <person name="Gladieux P."/>
            <person name="Thoren M.H."/>
            <person name="Johannesson H."/>
        </authorList>
    </citation>
    <scope>NUCLEOTIDE SEQUENCE</scope>
    <source>
        <strain evidence="3">CBS 990.96</strain>
    </source>
</reference>
<protein>
    <submittedName>
        <fullName evidence="3">Uncharacterized protein</fullName>
    </submittedName>
</protein>
<evidence type="ECO:0000313" key="4">
    <source>
        <dbReference type="Proteomes" id="UP001301958"/>
    </source>
</evidence>
<gene>
    <name evidence="3" type="ORF">QBC38DRAFT_488992</name>
</gene>
<feature type="region of interest" description="Disordered" evidence="1">
    <location>
        <begin position="49"/>
        <end position="89"/>
    </location>
</feature>
<name>A0AAN6YPX9_9PEZI</name>
<keyword evidence="2" id="KW-0732">Signal</keyword>
<comment type="caution">
    <text evidence="3">The sequence shown here is derived from an EMBL/GenBank/DDBJ whole genome shotgun (WGS) entry which is preliminary data.</text>
</comment>
<proteinExistence type="predicted"/>
<feature type="signal peptide" evidence="2">
    <location>
        <begin position="1"/>
        <end position="23"/>
    </location>
</feature>
<accession>A0AAN6YPX9</accession>
<reference evidence="3" key="1">
    <citation type="journal article" date="2023" name="Mol. Phylogenet. Evol.">
        <title>Genome-scale phylogeny and comparative genomics of the fungal order Sordariales.</title>
        <authorList>
            <person name="Hensen N."/>
            <person name="Bonometti L."/>
            <person name="Westerberg I."/>
            <person name="Brannstrom I.O."/>
            <person name="Guillou S."/>
            <person name="Cros-Aarteil S."/>
            <person name="Calhoun S."/>
            <person name="Haridas S."/>
            <person name="Kuo A."/>
            <person name="Mondo S."/>
            <person name="Pangilinan J."/>
            <person name="Riley R."/>
            <person name="LaButti K."/>
            <person name="Andreopoulos B."/>
            <person name="Lipzen A."/>
            <person name="Chen C."/>
            <person name="Yan M."/>
            <person name="Daum C."/>
            <person name="Ng V."/>
            <person name="Clum A."/>
            <person name="Steindorff A."/>
            <person name="Ohm R.A."/>
            <person name="Martin F."/>
            <person name="Silar P."/>
            <person name="Natvig D.O."/>
            <person name="Lalanne C."/>
            <person name="Gautier V."/>
            <person name="Ament-Velasquez S.L."/>
            <person name="Kruys A."/>
            <person name="Hutchinson M.I."/>
            <person name="Powell A.J."/>
            <person name="Barry K."/>
            <person name="Miller A.N."/>
            <person name="Grigoriev I.V."/>
            <person name="Debuchy R."/>
            <person name="Gladieux P."/>
            <person name="Hiltunen Thoren M."/>
            <person name="Johannesson H."/>
        </authorList>
    </citation>
    <scope>NUCLEOTIDE SEQUENCE</scope>
    <source>
        <strain evidence="3">CBS 990.96</strain>
    </source>
</reference>
<feature type="chain" id="PRO_5043048333" evidence="2">
    <location>
        <begin position="24"/>
        <end position="89"/>
    </location>
</feature>
<dbReference type="AlphaFoldDB" id="A0AAN6YPX9"/>
<feature type="compositionally biased region" description="Acidic residues" evidence="1">
    <location>
        <begin position="62"/>
        <end position="89"/>
    </location>
</feature>
<keyword evidence="4" id="KW-1185">Reference proteome</keyword>
<dbReference type="EMBL" id="MU865453">
    <property type="protein sequence ID" value="KAK4222806.1"/>
    <property type="molecule type" value="Genomic_DNA"/>
</dbReference>